<evidence type="ECO:0000256" key="1">
    <source>
        <dbReference type="SAM" id="MobiDB-lite"/>
    </source>
</evidence>
<feature type="region of interest" description="Disordered" evidence="1">
    <location>
        <begin position="379"/>
        <end position="412"/>
    </location>
</feature>
<dbReference type="PANTHER" id="PTHR31286:SF178">
    <property type="entry name" value="DUF4283 DOMAIN-CONTAINING PROTEIN"/>
    <property type="match status" value="1"/>
</dbReference>
<dbReference type="PANTHER" id="PTHR31286">
    <property type="entry name" value="GLYCINE-RICH CELL WALL STRUCTURAL PROTEIN 1.8-LIKE"/>
    <property type="match status" value="1"/>
</dbReference>
<feature type="compositionally biased region" description="Basic residues" evidence="1">
    <location>
        <begin position="387"/>
        <end position="405"/>
    </location>
</feature>
<evidence type="ECO:0000259" key="2">
    <source>
        <dbReference type="Pfam" id="PF13456"/>
    </source>
</evidence>
<dbReference type="GO" id="GO:0004523">
    <property type="term" value="F:RNA-DNA hybrid ribonuclease activity"/>
    <property type="evidence" value="ECO:0007669"/>
    <property type="project" value="InterPro"/>
</dbReference>
<feature type="domain" description="DUF4283" evidence="3">
    <location>
        <begin position="32"/>
        <end position="115"/>
    </location>
</feature>
<accession>A0A7G2EVY7</accession>
<protein>
    <submittedName>
        <fullName evidence="4">(thale cress) hypothetical protein</fullName>
    </submittedName>
</protein>
<organism evidence="4 5">
    <name type="scientific">Arabidopsis thaliana</name>
    <name type="common">Mouse-ear cress</name>
    <dbReference type="NCBI Taxonomy" id="3702"/>
    <lineage>
        <taxon>Eukaryota</taxon>
        <taxon>Viridiplantae</taxon>
        <taxon>Streptophyta</taxon>
        <taxon>Embryophyta</taxon>
        <taxon>Tracheophyta</taxon>
        <taxon>Spermatophyta</taxon>
        <taxon>Magnoliopsida</taxon>
        <taxon>eudicotyledons</taxon>
        <taxon>Gunneridae</taxon>
        <taxon>Pentapetalae</taxon>
        <taxon>rosids</taxon>
        <taxon>malvids</taxon>
        <taxon>Brassicales</taxon>
        <taxon>Brassicaceae</taxon>
        <taxon>Camelineae</taxon>
        <taxon>Arabidopsis</taxon>
    </lineage>
</organism>
<evidence type="ECO:0000313" key="4">
    <source>
        <dbReference type="EMBL" id="CAD5327089.1"/>
    </source>
</evidence>
<dbReference type="InterPro" id="IPR040256">
    <property type="entry name" value="At4g02000-like"/>
</dbReference>
<sequence length="621" mass="69894">MSSAMDKAMMAMSLDEEDLPFDMPDLPQFSSCENNVLSLIGRLLNPQCQVMSSLILNMPRKWQKEGRVRGVALSLEKFQFIFNSEHDLVEVLEKGFQTFNEWGILMERWSATPSPESLQFTSLWVQLRNVPLNHYTEQAIISLGDIVGQVTESKVINLPKGLSTTVCYFYERVQKRCYRCQRLTHEKELCPLQIRELQDQIIDRKMGKKVEKAKAPMVLKQGDVLYGVLKEEQVGIHPLLGRPRIAPDVLEGMRQYLLVANGAERLIREERVKKSVAEAEKDPISQKTVLRLEPKPIVSTDFDKGKGIVFGYESSDASSRAVNKSEEPSLQLSAATLRDTLEANPLNHGSIVIGGALVDYSYSSSFSQPSSSEYVVGLSEAGASGTKQRKPRSRKRPHISKRKPKPPTLMSVSGDGVEEVVRVPKSAGLQVGALEKRKGIMQTSEGGIQLCSKSIFSKEIRTSSGELSQHFTMRILWSGYTTEVGSFLSVQIKEDSEKWFLAQQVEKEDEVKNDKVYASARKVWKPPDKPWLKCNIASTWDKLKKVGGAAWVLRNSEGVVLLHSRRAFSGIQSKQDAALECWLWALESLRSLKIRRVILAVEEKYRMDAVLRPSAWPSFKS</sequence>
<name>A0A7G2EVY7_ARATH</name>
<reference evidence="4 5" key="1">
    <citation type="submission" date="2020-09" db="EMBL/GenBank/DDBJ databases">
        <authorList>
            <person name="Ashkenazy H."/>
        </authorList>
    </citation>
    <scope>NUCLEOTIDE SEQUENCE [LARGE SCALE GENOMIC DNA]</scope>
    <source>
        <strain evidence="5">cv. Cdm-0</strain>
    </source>
</reference>
<dbReference type="InterPro" id="IPR002156">
    <property type="entry name" value="RNaseH_domain"/>
</dbReference>
<evidence type="ECO:0000259" key="3">
    <source>
        <dbReference type="Pfam" id="PF14111"/>
    </source>
</evidence>
<dbReference type="GO" id="GO:0003676">
    <property type="term" value="F:nucleic acid binding"/>
    <property type="evidence" value="ECO:0007669"/>
    <property type="project" value="InterPro"/>
</dbReference>
<dbReference type="AlphaFoldDB" id="A0A7G2EVY7"/>
<evidence type="ECO:0000313" key="5">
    <source>
        <dbReference type="Proteomes" id="UP000516314"/>
    </source>
</evidence>
<dbReference type="EMBL" id="LR881469">
    <property type="protein sequence ID" value="CAD5327089.1"/>
    <property type="molecule type" value="Genomic_DNA"/>
</dbReference>
<proteinExistence type="predicted"/>
<gene>
    <name evidence="4" type="ORF">AT9943_LOCUS14807</name>
</gene>
<dbReference type="Pfam" id="PF13456">
    <property type="entry name" value="RVT_3"/>
    <property type="match status" value="1"/>
</dbReference>
<dbReference type="InterPro" id="IPR025558">
    <property type="entry name" value="DUF4283"/>
</dbReference>
<dbReference type="Pfam" id="PF14111">
    <property type="entry name" value="DUF4283"/>
    <property type="match status" value="1"/>
</dbReference>
<feature type="domain" description="RNase H type-1" evidence="2">
    <location>
        <begin position="535"/>
        <end position="604"/>
    </location>
</feature>
<dbReference type="Proteomes" id="UP000516314">
    <property type="component" value="Chromosome 4"/>
</dbReference>